<dbReference type="InterPro" id="IPR020058">
    <property type="entry name" value="Glu/Gln-tRNA-synth_Ib_cat-dom"/>
</dbReference>
<organism evidence="14 15">
    <name type="scientific">Candidatus Viadribacter manganicus</name>
    <dbReference type="NCBI Taxonomy" id="1759059"/>
    <lineage>
        <taxon>Bacteria</taxon>
        <taxon>Pseudomonadati</taxon>
        <taxon>Pseudomonadota</taxon>
        <taxon>Alphaproteobacteria</taxon>
        <taxon>Hyphomonadales</taxon>
        <taxon>Hyphomonadaceae</taxon>
        <taxon>Candidatus Viadribacter</taxon>
    </lineage>
</organism>
<evidence type="ECO:0000313" key="15">
    <source>
        <dbReference type="Proteomes" id="UP000092498"/>
    </source>
</evidence>
<dbReference type="FunFam" id="3.40.50.620:FF:000007">
    <property type="entry name" value="Glutamate--tRNA ligase"/>
    <property type="match status" value="1"/>
</dbReference>
<feature type="region of interest" description="Disordered" evidence="11">
    <location>
        <begin position="107"/>
        <end position="131"/>
    </location>
</feature>
<dbReference type="InterPro" id="IPR033910">
    <property type="entry name" value="GluRS_core"/>
</dbReference>
<keyword evidence="8 10" id="KW-0648">Protein biosynthesis</keyword>
<evidence type="ECO:0000256" key="8">
    <source>
        <dbReference type="ARBA" id="ARBA00022917"/>
    </source>
</evidence>
<dbReference type="RefSeq" id="WP_066766797.1">
    <property type="nucleotide sequence ID" value="NZ_CP013244.1"/>
</dbReference>
<keyword evidence="4 10" id="KW-0963">Cytoplasm</keyword>
<evidence type="ECO:0000256" key="1">
    <source>
        <dbReference type="ARBA" id="ARBA00004496"/>
    </source>
</evidence>
<comment type="subunit">
    <text evidence="3 10">Monomer.</text>
</comment>
<dbReference type="InterPro" id="IPR045462">
    <property type="entry name" value="aa-tRNA-synth_I_cd-bd"/>
</dbReference>
<keyword evidence="15" id="KW-1185">Reference proteome</keyword>
<dbReference type="GO" id="GO:0000049">
    <property type="term" value="F:tRNA binding"/>
    <property type="evidence" value="ECO:0007669"/>
    <property type="project" value="InterPro"/>
</dbReference>
<dbReference type="EC" id="6.1.1.17" evidence="10"/>
<evidence type="ECO:0000256" key="11">
    <source>
        <dbReference type="SAM" id="MobiDB-lite"/>
    </source>
</evidence>
<dbReference type="FunCoup" id="A0A1B1ADB7">
    <property type="interactions" value="591"/>
</dbReference>
<dbReference type="InterPro" id="IPR014729">
    <property type="entry name" value="Rossmann-like_a/b/a_fold"/>
</dbReference>
<dbReference type="PRINTS" id="PR00987">
    <property type="entry name" value="TRNASYNTHGLU"/>
</dbReference>
<comment type="caution">
    <text evidence="10">Lacks conserved residue(s) required for the propagation of feature annotation.</text>
</comment>
<dbReference type="InterPro" id="IPR001412">
    <property type="entry name" value="aa-tRNA-synth_I_CS"/>
</dbReference>
<evidence type="ECO:0000259" key="12">
    <source>
        <dbReference type="Pfam" id="PF00749"/>
    </source>
</evidence>
<reference evidence="14 15" key="1">
    <citation type="submission" date="2015-11" db="EMBL/GenBank/DDBJ databases">
        <title>Whole-Genome Sequence of Candidatus Oderbacter manganicum from the National Park Lower Oder Valley, Germany.</title>
        <authorList>
            <person name="Braun B."/>
            <person name="Liere K."/>
            <person name="Szewzyk U."/>
        </authorList>
    </citation>
    <scope>NUCLEOTIDE SEQUENCE [LARGE SCALE GENOMIC DNA]</scope>
    <source>
        <strain evidence="14 15">OTSz_A_272</strain>
    </source>
</reference>
<evidence type="ECO:0000256" key="4">
    <source>
        <dbReference type="ARBA" id="ARBA00022490"/>
    </source>
</evidence>
<dbReference type="NCBIfam" id="TIGR00464">
    <property type="entry name" value="gltX_bact"/>
    <property type="match status" value="1"/>
</dbReference>
<dbReference type="PANTHER" id="PTHR43311">
    <property type="entry name" value="GLUTAMATE--TRNA LIGASE"/>
    <property type="match status" value="1"/>
</dbReference>
<dbReference type="PANTHER" id="PTHR43311:SF2">
    <property type="entry name" value="GLUTAMATE--TRNA LIGASE, MITOCHONDRIAL-RELATED"/>
    <property type="match status" value="1"/>
</dbReference>
<dbReference type="AlphaFoldDB" id="A0A1B1ADB7"/>
<dbReference type="CDD" id="cd00808">
    <property type="entry name" value="GluRS_core"/>
    <property type="match status" value="1"/>
</dbReference>
<feature type="short sequence motif" description="'KMSKS' region" evidence="10">
    <location>
        <begin position="235"/>
        <end position="239"/>
    </location>
</feature>
<feature type="short sequence motif" description="'HIGH' region" evidence="10">
    <location>
        <begin position="9"/>
        <end position="19"/>
    </location>
</feature>
<dbReference type="GO" id="GO:0005829">
    <property type="term" value="C:cytosol"/>
    <property type="evidence" value="ECO:0007669"/>
    <property type="project" value="TreeGrafter"/>
</dbReference>
<evidence type="ECO:0000256" key="3">
    <source>
        <dbReference type="ARBA" id="ARBA00011245"/>
    </source>
</evidence>
<evidence type="ECO:0000256" key="2">
    <source>
        <dbReference type="ARBA" id="ARBA00007894"/>
    </source>
</evidence>
<dbReference type="InterPro" id="IPR000924">
    <property type="entry name" value="Glu/Gln-tRNA-synth"/>
</dbReference>
<evidence type="ECO:0000256" key="9">
    <source>
        <dbReference type="ARBA" id="ARBA00023146"/>
    </source>
</evidence>
<dbReference type="STRING" id="1759059.ATE48_00695"/>
<comment type="subcellular location">
    <subcellularLocation>
        <location evidence="1 10">Cytoplasm</location>
    </subcellularLocation>
</comment>
<sequence>MSVVTRFAPSPTGYLHIGGARTALFNWLFAKKMGGTFLLRIEDTDRARSTPEAIDAILEGMEWLGLKHDGQTIYQFARAERHREAASAMIARGTAFRCYMTPQEQEAARSQAHAEGRAIRSPYRDGKAPPSAEAPFTVRLRAPDEGEVVNADLIQGDVQIKARDIDDLVMLRADGNPTYMLSVVVDDHDMAVTHVIRGDDHLTNAARQIVIYRAMDWTPPLFAHVPLIHGEDGKKLSKRHGAQAVHEWRDMGYLPEAMNAYLMRLGWSPGHDEILTKEDAIPQFEIGQIGKAPARLDFKKLDSVNAHFLSLADDARVTRLVEEHLKAADDAPLGGDSAAALTRAIPLLKKRAKTIPELAEQARFVLVKRPLTLDDTAKKLLNDDFKPRLSRLRDALEKEPSWNHVALGSTLKAFATSEGVGLGQIGPGLRAALTGGTPSPDLGQTLELLGREEALARITDQV</sequence>
<accession>A0A1B1ADB7</accession>
<dbReference type="GO" id="GO:0005524">
    <property type="term" value="F:ATP binding"/>
    <property type="evidence" value="ECO:0007669"/>
    <property type="project" value="UniProtKB-UniRule"/>
</dbReference>
<keyword evidence="9 10" id="KW-0030">Aminoacyl-tRNA synthetase</keyword>
<dbReference type="Pfam" id="PF19269">
    <property type="entry name" value="Anticodon_2"/>
    <property type="match status" value="1"/>
</dbReference>
<name>A0A1B1ADB7_9PROT</name>
<dbReference type="Pfam" id="PF00749">
    <property type="entry name" value="tRNA-synt_1c"/>
    <property type="match status" value="1"/>
</dbReference>
<keyword evidence="5 10" id="KW-0436">Ligase</keyword>
<proteinExistence type="inferred from homology"/>
<protein>
    <recommendedName>
        <fullName evidence="10">Glutamate--tRNA ligase</fullName>
        <ecNumber evidence="10">6.1.1.17</ecNumber>
    </recommendedName>
    <alternativeName>
        <fullName evidence="10">Glutamyl-tRNA synthetase</fullName>
        <shortName evidence="10">GluRS</shortName>
    </alternativeName>
</protein>
<dbReference type="InterPro" id="IPR004527">
    <property type="entry name" value="Glu-tRNA-ligase_bac/mito"/>
</dbReference>
<evidence type="ECO:0000259" key="13">
    <source>
        <dbReference type="Pfam" id="PF19269"/>
    </source>
</evidence>
<dbReference type="InterPro" id="IPR008925">
    <property type="entry name" value="aa_tRNA-synth_I_cd-bd_sf"/>
</dbReference>
<evidence type="ECO:0000313" key="14">
    <source>
        <dbReference type="EMBL" id="ANP44544.1"/>
    </source>
</evidence>
<dbReference type="GO" id="GO:0008270">
    <property type="term" value="F:zinc ion binding"/>
    <property type="evidence" value="ECO:0007669"/>
    <property type="project" value="InterPro"/>
</dbReference>
<evidence type="ECO:0000256" key="7">
    <source>
        <dbReference type="ARBA" id="ARBA00022840"/>
    </source>
</evidence>
<feature type="domain" description="Aminoacyl-tRNA synthetase class I anticodon-binding" evidence="13">
    <location>
        <begin position="320"/>
        <end position="460"/>
    </location>
</feature>
<comment type="catalytic activity">
    <reaction evidence="10">
        <text>tRNA(Glu) + L-glutamate + ATP = L-glutamyl-tRNA(Glu) + AMP + diphosphate</text>
        <dbReference type="Rhea" id="RHEA:23540"/>
        <dbReference type="Rhea" id="RHEA-COMP:9663"/>
        <dbReference type="Rhea" id="RHEA-COMP:9680"/>
        <dbReference type="ChEBI" id="CHEBI:29985"/>
        <dbReference type="ChEBI" id="CHEBI:30616"/>
        <dbReference type="ChEBI" id="CHEBI:33019"/>
        <dbReference type="ChEBI" id="CHEBI:78442"/>
        <dbReference type="ChEBI" id="CHEBI:78520"/>
        <dbReference type="ChEBI" id="CHEBI:456215"/>
        <dbReference type="EC" id="6.1.1.17"/>
    </reaction>
</comment>
<dbReference type="PROSITE" id="PS00178">
    <property type="entry name" value="AA_TRNA_LIGASE_I"/>
    <property type="match status" value="1"/>
</dbReference>
<dbReference type="SUPFAM" id="SSF52374">
    <property type="entry name" value="Nucleotidylyl transferase"/>
    <property type="match status" value="1"/>
</dbReference>
<dbReference type="KEGG" id="cbot:ATE48_00695"/>
<evidence type="ECO:0000256" key="6">
    <source>
        <dbReference type="ARBA" id="ARBA00022741"/>
    </source>
</evidence>
<dbReference type="InterPro" id="IPR049940">
    <property type="entry name" value="GluQ/Sye"/>
</dbReference>
<dbReference type="GO" id="GO:0006424">
    <property type="term" value="P:glutamyl-tRNA aminoacylation"/>
    <property type="evidence" value="ECO:0007669"/>
    <property type="project" value="UniProtKB-UniRule"/>
</dbReference>
<dbReference type="Gene3D" id="3.40.50.620">
    <property type="entry name" value="HUPs"/>
    <property type="match status" value="1"/>
</dbReference>
<evidence type="ECO:0000256" key="5">
    <source>
        <dbReference type="ARBA" id="ARBA00022598"/>
    </source>
</evidence>
<dbReference type="InterPro" id="IPR020751">
    <property type="entry name" value="aa-tRNA-synth_I_codon-bd_sub2"/>
</dbReference>
<gene>
    <name evidence="10" type="primary">gltX</name>
    <name evidence="14" type="ORF">ATE48_00695</name>
</gene>
<dbReference type="SUPFAM" id="SSF48163">
    <property type="entry name" value="An anticodon-binding domain of class I aminoacyl-tRNA synthetases"/>
    <property type="match status" value="1"/>
</dbReference>
<feature type="binding site" evidence="10">
    <location>
        <position position="238"/>
    </location>
    <ligand>
        <name>ATP</name>
        <dbReference type="ChEBI" id="CHEBI:30616"/>
    </ligand>
</feature>
<dbReference type="OrthoDB" id="9807503at2"/>
<dbReference type="Gene3D" id="1.10.10.350">
    <property type="match status" value="1"/>
</dbReference>
<dbReference type="Proteomes" id="UP000092498">
    <property type="component" value="Chromosome"/>
</dbReference>
<keyword evidence="7 10" id="KW-0067">ATP-binding</keyword>
<dbReference type="HAMAP" id="MF_00022">
    <property type="entry name" value="Glu_tRNA_synth_type1"/>
    <property type="match status" value="1"/>
</dbReference>
<feature type="compositionally biased region" description="Basic and acidic residues" evidence="11">
    <location>
        <begin position="112"/>
        <end position="127"/>
    </location>
</feature>
<feature type="domain" description="Glutamyl/glutaminyl-tRNA synthetase class Ib catalytic" evidence="12">
    <location>
        <begin position="3"/>
        <end position="302"/>
    </location>
</feature>
<comment type="function">
    <text evidence="10">Catalyzes the attachment of glutamate to tRNA(Glu) in a two-step reaction: glutamate is first activated by ATP to form Glu-AMP and then transferred to the acceptor end of tRNA(Glu).</text>
</comment>
<dbReference type="EMBL" id="CP013244">
    <property type="protein sequence ID" value="ANP44544.1"/>
    <property type="molecule type" value="Genomic_DNA"/>
</dbReference>
<dbReference type="GO" id="GO:0004818">
    <property type="term" value="F:glutamate-tRNA ligase activity"/>
    <property type="evidence" value="ECO:0007669"/>
    <property type="project" value="UniProtKB-UniRule"/>
</dbReference>
<dbReference type="InParanoid" id="A0A1B1ADB7"/>
<evidence type="ECO:0000256" key="10">
    <source>
        <dbReference type="HAMAP-Rule" id="MF_00022"/>
    </source>
</evidence>
<keyword evidence="6 10" id="KW-0547">Nucleotide-binding</keyword>
<comment type="similarity">
    <text evidence="2 10">Belongs to the class-I aminoacyl-tRNA synthetase family. Glutamate--tRNA ligase type 1 subfamily.</text>
</comment>